<keyword evidence="3" id="KW-0812">Transmembrane</keyword>
<sequence>MTNATTPDFTAALARLRDAQKGTKGAPAYSRFINREAGRVLAAAAFTANLTPNQVTAVSVVFTFGGIGLIATAPPSPLLGLAVAVALVLGYALDAADGQLARLRGGGTPEGEWLDHVVDSIKISALHLAVLIALYRHFDVATEFLLVPLGFHLVAAVAFFTMILNEQLRLRHTPPGRVAGETGSSPVRSLLVVPTDYGVLCLLFLTLGFSRVFPIGYAALFAANAAFLAAALVKWYKDVSALGRPGTAPEDQHTS</sequence>
<evidence type="ECO:0000313" key="5">
    <source>
        <dbReference type="Proteomes" id="UP000582974"/>
    </source>
</evidence>
<keyword evidence="3" id="KW-0472">Membrane</keyword>
<feature type="transmembrane region" description="Helical" evidence="3">
    <location>
        <begin position="215"/>
        <end position="236"/>
    </location>
</feature>
<dbReference type="PROSITE" id="PS00379">
    <property type="entry name" value="CDP_ALCOHOL_P_TRANSF"/>
    <property type="match status" value="1"/>
</dbReference>
<dbReference type="AlphaFoldDB" id="A0A838A980"/>
<accession>A0A838A980</accession>
<organism evidence="4 5">
    <name type="scientific">Haloechinothrix aidingensis</name>
    <dbReference type="NCBI Taxonomy" id="2752311"/>
    <lineage>
        <taxon>Bacteria</taxon>
        <taxon>Bacillati</taxon>
        <taxon>Actinomycetota</taxon>
        <taxon>Actinomycetes</taxon>
        <taxon>Pseudonocardiales</taxon>
        <taxon>Pseudonocardiaceae</taxon>
        <taxon>Haloechinothrix</taxon>
    </lineage>
</organism>
<protein>
    <submittedName>
        <fullName evidence="4">CDP-alcohol phosphatidyltransferase family protein</fullName>
    </submittedName>
</protein>
<feature type="transmembrane region" description="Helical" evidence="3">
    <location>
        <begin position="186"/>
        <end position="209"/>
    </location>
</feature>
<feature type="transmembrane region" description="Helical" evidence="3">
    <location>
        <begin position="55"/>
        <end position="72"/>
    </location>
</feature>
<dbReference type="EMBL" id="JACCKD010000003">
    <property type="protein sequence ID" value="MBA0126048.1"/>
    <property type="molecule type" value="Genomic_DNA"/>
</dbReference>
<dbReference type="GO" id="GO:0016020">
    <property type="term" value="C:membrane"/>
    <property type="evidence" value="ECO:0007669"/>
    <property type="project" value="InterPro"/>
</dbReference>
<dbReference type="Pfam" id="PF01066">
    <property type="entry name" value="CDP-OH_P_transf"/>
    <property type="match status" value="1"/>
</dbReference>
<evidence type="ECO:0000256" key="1">
    <source>
        <dbReference type="ARBA" id="ARBA00022679"/>
    </source>
</evidence>
<comment type="similarity">
    <text evidence="2">Belongs to the CDP-alcohol phosphatidyltransferase class-I family.</text>
</comment>
<dbReference type="InterPro" id="IPR048254">
    <property type="entry name" value="CDP_ALCOHOL_P_TRANSF_CS"/>
</dbReference>
<dbReference type="GO" id="GO:0008654">
    <property type="term" value="P:phospholipid biosynthetic process"/>
    <property type="evidence" value="ECO:0007669"/>
    <property type="project" value="InterPro"/>
</dbReference>
<dbReference type="InterPro" id="IPR043130">
    <property type="entry name" value="CDP-OH_PTrfase_TM_dom"/>
</dbReference>
<evidence type="ECO:0000256" key="3">
    <source>
        <dbReference type="SAM" id="Phobius"/>
    </source>
</evidence>
<gene>
    <name evidence="4" type="ORF">H0B56_10885</name>
</gene>
<dbReference type="GO" id="GO:0016780">
    <property type="term" value="F:phosphotransferase activity, for other substituted phosphate groups"/>
    <property type="evidence" value="ECO:0007669"/>
    <property type="project" value="InterPro"/>
</dbReference>
<dbReference type="Gene3D" id="1.20.120.1760">
    <property type="match status" value="1"/>
</dbReference>
<reference evidence="4 5" key="1">
    <citation type="submission" date="2020-07" db="EMBL/GenBank/DDBJ databases">
        <title>Genome of Haloechinothrix sp.</title>
        <authorList>
            <person name="Tang S.-K."/>
            <person name="Yang L."/>
            <person name="Zhu W.-Y."/>
        </authorList>
    </citation>
    <scope>NUCLEOTIDE SEQUENCE [LARGE SCALE GENOMIC DNA]</scope>
    <source>
        <strain evidence="4 5">YIM 98757</strain>
    </source>
</reference>
<proteinExistence type="inferred from homology"/>
<comment type="caution">
    <text evidence="4">The sequence shown here is derived from an EMBL/GenBank/DDBJ whole genome shotgun (WGS) entry which is preliminary data.</text>
</comment>
<name>A0A838A980_9PSEU</name>
<dbReference type="Proteomes" id="UP000582974">
    <property type="component" value="Unassembled WGS sequence"/>
</dbReference>
<feature type="transmembrane region" description="Helical" evidence="3">
    <location>
        <begin position="144"/>
        <end position="165"/>
    </location>
</feature>
<evidence type="ECO:0000313" key="4">
    <source>
        <dbReference type="EMBL" id="MBA0126048.1"/>
    </source>
</evidence>
<dbReference type="InterPro" id="IPR000462">
    <property type="entry name" value="CDP-OH_P_trans"/>
</dbReference>
<evidence type="ECO:0000256" key="2">
    <source>
        <dbReference type="RuleBase" id="RU003750"/>
    </source>
</evidence>
<dbReference type="RefSeq" id="WP_180892849.1">
    <property type="nucleotide sequence ID" value="NZ_JACCKD010000003.1"/>
</dbReference>
<keyword evidence="5" id="KW-1185">Reference proteome</keyword>
<keyword evidence="3" id="KW-1133">Transmembrane helix</keyword>
<keyword evidence="1 2" id="KW-0808">Transferase</keyword>